<evidence type="ECO:0000313" key="2">
    <source>
        <dbReference type="EMBL" id="KAL2489961.1"/>
    </source>
</evidence>
<feature type="transmembrane region" description="Helical" evidence="1">
    <location>
        <begin position="28"/>
        <end position="50"/>
    </location>
</feature>
<dbReference type="EMBL" id="JBFOLJ010000012">
    <property type="protein sequence ID" value="KAL2489961.1"/>
    <property type="molecule type" value="Genomic_DNA"/>
</dbReference>
<reference evidence="3" key="1">
    <citation type="submission" date="2024-07" db="EMBL/GenBank/DDBJ databases">
        <title>Two chromosome-level genome assemblies of Korean endemic species Abeliophyllum distichum and Forsythia ovata (Oleaceae).</title>
        <authorList>
            <person name="Jang H."/>
        </authorList>
    </citation>
    <scope>NUCLEOTIDE SEQUENCE [LARGE SCALE GENOMIC DNA]</scope>
</reference>
<keyword evidence="1" id="KW-1133">Transmembrane helix</keyword>
<accession>A0ABD1RP70</accession>
<protein>
    <submittedName>
        <fullName evidence="2">Uncharacterized protein</fullName>
    </submittedName>
</protein>
<proteinExistence type="predicted"/>
<evidence type="ECO:0000256" key="1">
    <source>
        <dbReference type="SAM" id="Phobius"/>
    </source>
</evidence>
<dbReference type="Proteomes" id="UP001604277">
    <property type="component" value="Unassembled WGS sequence"/>
</dbReference>
<keyword evidence="1" id="KW-0472">Membrane</keyword>
<evidence type="ECO:0000313" key="3">
    <source>
        <dbReference type="Proteomes" id="UP001604277"/>
    </source>
</evidence>
<organism evidence="2 3">
    <name type="scientific">Forsythia ovata</name>
    <dbReference type="NCBI Taxonomy" id="205694"/>
    <lineage>
        <taxon>Eukaryota</taxon>
        <taxon>Viridiplantae</taxon>
        <taxon>Streptophyta</taxon>
        <taxon>Embryophyta</taxon>
        <taxon>Tracheophyta</taxon>
        <taxon>Spermatophyta</taxon>
        <taxon>Magnoliopsida</taxon>
        <taxon>eudicotyledons</taxon>
        <taxon>Gunneridae</taxon>
        <taxon>Pentapetalae</taxon>
        <taxon>asterids</taxon>
        <taxon>lamiids</taxon>
        <taxon>Lamiales</taxon>
        <taxon>Oleaceae</taxon>
        <taxon>Forsythieae</taxon>
        <taxon>Forsythia</taxon>
    </lineage>
</organism>
<sequence>MACNSFSTAPKERIPDHKFIQSSVVLKVVLSLLALSILGAVSLHNVFVIYRSFHCLSCFCRILPDVGIGCFVFSSGIERKGKQRLDWMIATFSNSWWNAVYSDQCLQLS</sequence>
<name>A0ABD1RP70_9LAMI</name>
<dbReference type="AlphaFoldDB" id="A0ABD1RP70"/>
<gene>
    <name evidence="2" type="ORF">Fot_43253</name>
</gene>
<comment type="caution">
    <text evidence="2">The sequence shown here is derived from an EMBL/GenBank/DDBJ whole genome shotgun (WGS) entry which is preliminary data.</text>
</comment>
<keyword evidence="1" id="KW-0812">Transmembrane</keyword>
<keyword evidence="3" id="KW-1185">Reference proteome</keyword>